<dbReference type="VEuPathDB" id="FungiDB:FPRO_09527"/>
<dbReference type="AlphaFoldDB" id="A0A1L7VRE2"/>
<gene>
    <name evidence="1" type="ORF">FPRO_09527</name>
</gene>
<sequence length="69" mass="8105">MPEKKSSCLGFCFFSLFRTCPILTYRLHLLLDQRKVNMVYSQLCIAEIESMPRIHSSPEASFIFFPQRT</sequence>
<name>A0A1L7VRE2_FUSPR</name>
<dbReference type="EMBL" id="FJOF01000006">
    <property type="protein sequence ID" value="CZR42225.1"/>
    <property type="molecule type" value="Genomic_DNA"/>
</dbReference>
<dbReference type="Proteomes" id="UP000183971">
    <property type="component" value="Unassembled WGS sequence"/>
</dbReference>
<proteinExistence type="predicted"/>
<evidence type="ECO:0000313" key="1">
    <source>
        <dbReference type="EMBL" id="CZR42225.1"/>
    </source>
</evidence>
<keyword evidence="2" id="KW-1185">Reference proteome</keyword>
<accession>A0A1L7VRE2</accession>
<comment type="caution">
    <text evidence="1">The sequence shown here is derived from an EMBL/GenBank/DDBJ whole genome shotgun (WGS) entry which is preliminary data.</text>
</comment>
<organism evidence="1 2">
    <name type="scientific">Fusarium proliferatum (strain ET1)</name>
    <name type="common">Orchid endophyte fungus</name>
    <dbReference type="NCBI Taxonomy" id="1227346"/>
    <lineage>
        <taxon>Eukaryota</taxon>
        <taxon>Fungi</taxon>
        <taxon>Dikarya</taxon>
        <taxon>Ascomycota</taxon>
        <taxon>Pezizomycotina</taxon>
        <taxon>Sordariomycetes</taxon>
        <taxon>Hypocreomycetidae</taxon>
        <taxon>Hypocreales</taxon>
        <taxon>Nectriaceae</taxon>
        <taxon>Fusarium</taxon>
        <taxon>Fusarium fujikuroi species complex</taxon>
    </lineage>
</organism>
<dbReference type="GeneID" id="42054400"/>
<protein>
    <submittedName>
        <fullName evidence="1">Uncharacterized protein</fullName>
    </submittedName>
</protein>
<dbReference type="RefSeq" id="XP_031082816.1">
    <property type="nucleotide sequence ID" value="XM_031232929.1"/>
</dbReference>
<evidence type="ECO:0000313" key="2">
    <source>
        <dbReference type="Proteomes" id="UP000183971"/>
    </source>
</evidence>
<reference evidence="2" key="1">
    <citation type="journal article" date="2016" name="Genome Biol. Evol.">
        <title>Comparative 'omics' of the Fusarium fujikuroi species complex highlights differences in genetic potential and metabolite synthesis.</title>
        <authorList>
            <person name="Niehaus E.-M."/>
            <person name="Muensterkoetter M."/>
            <person name="Proctor R.H."/>
            <person name="Brown D.W."/>
            <person name="Sharon A."/>
            <person name="Idan Y."/>
            <person name="Oren-Young L."/>
            <person name="Sieber C.M."/>
            <person name="Novak O."/>
            <person name="Pencik A."/>
            <person name="Tarkowska D."/>
            <person name="Hromadova K."/>
            <person name="Freeman S."/>
            <person name="Maymon M."/>
            <person name="Elazar M."/>
            <person name="Youssef S.A."/>
            <person name="El-Shabrawy E.S.M."/>
            <person name="Shalaby A.B.A."/>
            <person name="Houterman P."/>
            <person name="Brock N.L."/>
            <person name="Burkhardt I."/>
            <person name="Tsavkelova E.A."/>
            <person name="Dickschat J.S."/>
            <person name="Galuszka P."/>
            <person name="Gueldener U."/>
            <person name="Tudzynski B."/>
        </authorList>
    </citation>
    <scope>NUCLEOTIDE SEQUENCE [LARGE SCALE GENOMIC DNA]</scope>
    <source>
        <strain evidence="2">ET1</strain>
    </source>
</reference>